<evidence type="ECO:0000256" key="2">
    <source>
        <dbReference type="ARBA" id="ARBA00023315"/>
    </source>
</evidence>
<dbReference type="PANTHER" id="PTHR43877">
    <property type="entry name" value="AMINOALKYLPHOSPHONATE N-ACETYLTRANSFERASE-RELATED-RELATED"/>
    <property type="match status" value="1"/>
</dbReference>
<dbReference type="PROSITE" id="PS51186">
    <property type="entry name" value="GNAT"/>
    <property type="match status" value="1"/>
</dbReference>
<proteinExistence type="predicted"/>
<dbReference type="EMBL" id="CAFBOS010000099">
    <property type="protein sequence ID" value="CAB5001312.1"/>
    <property type="molecule type" value="Genomic_DNA"/>
</dbReference>
<gene>
    <name evidence="4" type="ORF">UFOPK3139_00821</name>
    <name evidence="5" type="ORF">UFOPK3543_02081</name>
    <name evidence="6" type="ORF">UFOPK3967_01646</name>
</gene>
<dbReference type="EMBL" id="CAFBMH010000089">
    <property type="protein sequence ID" value="CAB4920942.1"/>
    <property type="molecule type" value="Genomic_DNA"/>
</dbReference>
<dbReference type="GO" id="GO:0016747">
    <property type="term" value="F:acyltransferase activity, transferring groups other than amino-acyl groups"/>
    <property type="evidence" value="ECO:0007669"/>
    <property type="project" value="InterPro"/>
</dbReference>
<dbReference type="Gene3D" id="3.40.630.30">
    <property type="match status" value="1"/>
</dbReference>
<evidence type="ECO:0000313" key="4">
    <source>
        <dbReference type="EMBL" id="CAB4822883.1"/>
    </source>
</evidence>
<evidence type="ECO:0000313" key="5">
    <source>
        <dbReference type="EMBL" id="CAB4920942.1"/>
    </source>
</evidence>
<keyword evidence="1" id="KW-0808">Transferase</keyword>
<evidence type="ECO:0000313" key="6">
    <source>
        <dbReference type="EMBL" id="CAB5001312.1"/>
    </source>
</evidence>
<dbReference type="Pfam" id="PF00583">
    <property type="entry name" value="Acetyltransf_1"/>
    <property type="match status" value="1"/>
</dbReference>
<dbReference type="EMBL" id="CAFABA010000023">
    <property type="protein sequence ID" value="CAB4822883.1"/>
    <property type="molecule type" value="Genomic_DNA"/>
</dbReference>
<organism evidence="4">
    <name type="scientific">freshwater metagenome</name>
    <dbReference type="NCBI Taxonomy" id="449393"/>
    <lineage>
        <taxon>unclassified sequences</taxon>
        <taxon>metagenomes</taxon>
        <taxon>ecological metagenomes</taxon>
    </lineage>
</organism>
<reference evidence="4" key="1">
    <citation type="submission" date="2020-05" db="EMBL/GenBank/DDBJ databases">
        <authorList>
            <person name="Chiriac C."/>
            <person name="Salcher M."/>
            <person name="Ghai R."/>
            <person name="Kavagutti S V."/>
        </authorList>
    </citation>
    <scope>NUCLEOTIDE SEQUENCE</scope>
</reference>
<accession>A0A6J6ZQ93</accession>
<evidence type="ECO:0000256" key="1">
    <source>
        <dbReference type="ARBA" id="ARBA00022679"/>
    </source>
</evidence>
<name>A0A6J6ZQ93_9ZZZZ</name>
<dbReference type="InterPro" id="IPR016181">
    <property type="entry name" value="Acyl_CoA_acyltransferase"/>
</dbReference>
<protein>
    <submittedName>
        <fullName evidence="4">Unannotated protein</fullName>
    </submittedName>
</protein>
<dbReference type="CDD" id="cd04301">
    <property type="entry name" value="NAT_SF"/>
    <property type="match status" value="1"/>
</dbReference>
<dbReference type="SUPFAM" id="SSF55729">
    <property type="entry name" value="Acyl-CoA N-acyltransferases (Nat)"/>
    <property type="match status" value="1"/>
</dbReference>
<dbReference type="InterPro" id="IPR000182">
    <property type="entry name" value="GNAT_dom"/>
</dbReference>
<dbReference type="AlphaFoldDB" id="A0A6J6ZQ93"/>
<sequence>MRLRTRPPYAGHRMITIEEVKKVDSELVRAFERLIPQLSSSSPAPTEKELASIVTSRSTVLFVARDEGDIIGSLSLVLFRIPTGLRAWIEDVVVDEAARGKGVGEALNRAAIEHAGKAGARTVDLTSRPSRESANRLYQRLGFSLRTSNVYRYDLD</sequence>
<evidence type="ECO:0000259" key="3">
    <source>
        <dbReference type="PROSITE" id="PS51186"/>
    </source>
</evidence>
<dbReference type="InterPro" id="IPR050832">
    <property type="entry name" value="Bact_Acetyltransf"/>
</dbReference>
<keyword evidence="2" id="KW-0012">Acyltransferase</keyword>
<feature type="domain" description="N-acetyltransferase" evidence="3">
    <location>
        <begin position="18"/>
        <end position="156"/>
    </location>
</feature>